<dbReference type="InterPro" id="IPR029066">
    <property type="entry name" value="PLP-binding_barrel"/>
</dbReference>
<evidence type="ECO:0000256" key="13">
    <source>
        <dbReference type="PIRSR" id="PIRSR600183-50"/>
    </source>
</evidence>
<evidence type="ECO:0000256" key="1">
    <source>
        <dbReference type="ARBA" id="ARBA00001933"/>
    </source>
</evidence>
<dbReference type="InterPro" id="IPR022653">
    <property type="entry name" value="De-COase2_pyr-phos_BS"/>
</dbReference>
<dbReference type="InterPro" id="IPR002986">
    <property type="entry name" value="DAP_deCOOHase_LysA"/>
</dbReference>
<dbReference type="Pfam" id="PF00278">
    <property type="entry name" value="Orn_DAP_Arg_deC"/>
    <property type="match status" value="1"/>
</dbReference>
<evidence type="ECO:0000256" key="3">
    <source>
        <dbReference type="ARBA" id="ARBA00022793"/>
    </source>
</evidence>
<feature type="domain" description="Orn/DAP/Arg decarboxylase 2 C-terminal" evidence="15">
    <location>
        <begin position="31"/>
        <end position="370"/>
    </location>
</feature>
<dbReference type="RefSeq" id="WP_063649341.1">
    <property type="nucleotide sequence ID" value="NZ_BJTZ01000015.1"/>
</dbReference>
<evidence type="ECO:0000256" key="8">
    <source>
        <dbReference type="ARBA" id="ARBA00060643"/>
    </source>
</evidence>
<gene>
    <name evidence="12 17" type="primary">lysA</name>
    <name evidence="17" type="ORF">AFI02nite_24550</name>
    <name evidence="18" type="ORF">GNP88_08445</name>
</gene>
<dbReference type="InterPro" id="IPR000183">
    <property type="entry name" value="Orn/DAP/Arg_de-COase"/>
</dbReference>
<keyword evidence="2 12" id="KW-0028">Amino-acid biosynthesis</keyword>
<dbReference type="Proteomes" id="UP000321787">
    <property type="component" value="Unassembled WGS sequence"/>
</dbReference>
<dbReference type="SUPFAM" id="SSF51419">
    <property type="entry name" value="PLP-binding barrel"/>
    <property type="match status" value="1"/>
</dbReference>
<dbReference type="GO" id="GO:0030170">
    <property type="term" value="F:pyridoxal phosphate binding"/>
    <property type="evidence" value="ECO:0007669"/>
    <property type="project" value="UniProtKB-UniRule"/>
</dbReference>
<dbReference type="Proteomes" id="UP000448038">
    <property type="component" value="Unassembled WGS sequence"/>
</dbReference>
<dbReference type="Gene3D" id="2.40.37.10">
    <property type="entry name" value="Lyase, Ornithine Decarboxylase, Chain A, domain 1"/>
    <property type="match status" value="1"/>
</dbReference>
<evidence type="ECO:0000313" key="18">
    <source>
        <dbReference type="EMBL" id="MUK49209.1"/>
    </source>
</evidence>
<feature type="binding site" evidence="12">
    <location>
        <begin position="275"/>
        <end position="278"/>
    </location>
    <ligand>
        <name>pyridoxal 5'-phosphate</name>
        <dbReference type="ChEBI" id="CHEBI:597326"/>
    </ligand>
</feature>
<feature type="binding site" evidence="12">
    <location>
        <position position="240"/>
    </location>
    <ligand>
        <name>pyridoxal 5'-phosphate</name>
        <dbReference type="ChEBI" id="CHEBI:597326"/>
    </ligand>
</feature>
<dbReference type="InterPro" id="IPR009006">
    <property type="entry name" value="Ala_racemase/Decarboxylase_C"/>
</dbReference>
<comment type="caution">
    <text evidence="17">The sequence shown here is derived from an EMBL/GenBank/DDBJ whole genome shotgun (WGS) entry which is preliminary data.</text>
</comment>
<evidence type="ECO:0000313" key="19">
    <source>
        <dbReference type="Proteomes" id="UP000321787"/>
    </source>
</evidence>
<feature type="domain" description="Orn/DAP/Arg decarboxylase 2 N-terminal" evidence="16">
    <location>
        <begin position="36"/>
        <end position="282"/>
    </location>
</feature>
<dbReference type="PRINTS" id="PR01181">
    <property type="entry name" value="DAPDCRBXLASE"/>
</dbReference>
<reference evidence="18 20" key="2">
    <citation type="submission" date="2019-11" db="EMBL/GenBank/DDBJ databases">
        <title>Using colonization assays and comparative genomics to discover symbiosis behaviors and factors in Vibrio fischeri.</title>
        <authorList>
            <person name="Bongrand C."/>
            <person name="Moriano-Gutierrez S."/>
            <person name="Arevalo P."/>
            <person name="Mcfall-Ngai M."/>
            <person name="Visick K."/>
            <person name="Polz M.F."/>
            <person name="Ruby E.G."/>
        </authorList>
    </citation>
    <scope>NUCLEOTIDE SEQUENCE [LARGE SCALE GENOMIC DNA]</scope>
    <source>
        <strain evidence="20">emors.4.1</strain>
        <strain evidence="18">Emors.4.1</strain>
    </source>
</reference>
<comment type="subunit">
    <text evidence="12">Homodimer.</text>
</comment>
<feature type="binding site" evidence="12">
    <location>
        <position position="345"/>
    </location>
    <ligand>
        <name>substrate</name>
    </ligand>
</feature>
<dbReference type="FunFam" id="2.40.37.10:FF:000003">
    <property type="entry name" value="Diaminopimelate decarboxylase"/>
    <property type="match status" value="1"/>
</dbReference>
<evidence type="ECO:0000256" key="6">
    <source>
        <dbReference type="ARBA" id="ARBA00023239"/>
    </source>
</evidence>
<name>A0A510UIP7_ALIFS</name>
<dbReference type="Pfam" id="PF02784">
    <property type="entry name" value="Orn_Arg_deC_N"/>
    <property type="match status" value="1"/>
</dbReference>
<dbReference type="CDD" id="cd06828">
    <property type="entry name" value="PLPDE_III_DapDC"/>
    <property type="match status" value="1"/>
</dbReference>
<dbReference type="PANTHER" id="PTHR43727">
    <property type="entry name" value="DIAMINOPIMELATE DECARBOXYLASE"/>
    <property type="match status" value="1"/>
</dbReference>
<dbReference type="FunFam" id="3.20.20.10:FF:000003">
    <property type="entry name" value="Diaminopimelate decarboxylase"/>
    <property type="match status" value="1"/>
</dbReference>
<comment type="cofactor">
    <cofactor evidence="1 12 13 14">
        <name>pyridoxal 5'-phosphate</name>
        <dbReference type="ChEBI" id="CHEBI:597326"/>
    </cofactor>
</comment>
<feature type="binding site" evidence="12">
    <location>
        <position position="318"/>
    </location>
    <ligand>
        <name>substrate</name>
    </ligand>
</feature>
<evidence type="ECO:0000313" key="20">
    <source>
        <dbReference type="Proteomes" id="UP000448038"/>
    </source>
</evidence>
<evidence type="ECO:0000313" key="17">
    <source>
        <dbReference type="EMBL" id="GEK14419.1"/>
    </source>
</evidence>
<comment type="function">
    <text evidence="12">Specifically catalyzes the decarboxylation of meso-diaminopimelate (meso-DAP) to L-lysine.</text>
</comment>
<dbReference type="InterPro" id="IPR022643">
    <property type="entry name" value="De-COase2_C"/>
</dbReference>
<dbReference type="GO" id="GO:0009089">
    <property type="term" value="P:lysine biosynthetic process via diaminopimelate"/>
    <property type="evidence" value="ECO:0007669"/>
    <property type="project" value="UniProtKB-UniRule"/>
</dbReference>
<keyword evidence="5 12" id="KW-0457">Lysine biosynthesis</keyword>
<sequence>MDYFNYKDDGQLWAEELPITQLAEQFGTPLYVYSRATLERHWKAFDNSVGNHPHLVCYAVKANSNIGVLNALARLGSGFDIVSQGELERVVAAGGDPTKVVFSGVGKTADEMRRALELKIKCFNVESEPELERLNAVAAEMGVIAPISLRINPDVDAKTHPYISTGLRDNKFGIAFDRAPEVYKFAQSLPNLDVQGIDCHIGSQLTDIEPFIDATDRLLALIDDLKAQGINIRHLDVGGGLGVVYRDELPPQPSEYATALLGRLAEHQDLELIFEPGRAIAANAGILVTKVEFLKHTEHKNFAIIDAAMNDLMRPALYQAWQDIVPVVPREGDAQNYDLVGPICETGDFLGKDRALVLEANDLLAVRSSGAYGFVMSSNYNTRCRAAEIMVDGGDVHLVRKREELSSLWELEAILPN</sequence>
<feature type="binding site" evidence="12">
    <location>
        <position position="372"/>
    </location>
    <ligand>
        <name>substrate</name>
    </ligand>
</feature>
<evidence type="ECO:0000259" key="15">
    <source>
        <dbReference type="Pfam" id="PF00278"/>
    </source>
</evidence>
<dbReference type="HAMAP" id="MF_02120">
    <property type="entry name" value="LysA"/>
    <property type="match status" value="1"/>
</dbReference>
<dbReference type="NCBIfam" id="TIGR01048">
    <property type="entry name" value="lysA"/>
    <property type="match status" value="1"/>
</dbReference>
<feature type="binding site" evidence="12">
    <location>
        <position position="372"/>
    </location>
    <ligand>
        <name>pyridoxal 5'-phosphate</name>
        <dbReference type="ChEBI" id="CHEBI:597326"/>
    </ligand>
</feature>
<dbReference type="InterPro" id="IPR022644">
    <property type="entry name" value="De-COase2_N"/>
</dbReference>
<evidence type="ECO:0000256" key="9">
    <source>
        <dbReference type="ARBA" id="ARBA00060983"/>
    </source>
</evidence>
<evidence type="ECO:0000256" key="7">
    <source>
        <dbReference type="ARBA" id="ARBA00050464"/>
    </source>
</evidence>
<comment type="pathway">
    <text evidence="8 12 14">Amino-acid biosynthesis; L-lysine biosynthesis via DAP pathway; L-lysine from DL-2,6-diaminopimelate: step 1/1.</text>
</comment>
<dbReference type="EMBL" id="BJTZ01000015">
    <property type="protein sequence ID" value="GEK14419.1"/>
    <property type="molecule type" value="Genomic_DNA"/>
</dbReference>
<evidence type="ECO:0000256" key="12">
    <source>
        <dbReference type="HAMAP-Rule" id="MF_02120"/>
    </source>
</evidence>
<dbReference type="AlphaFoldDB" id="A0A510UIP7"/>
<evidence type="ECO:0000256" key="2">
    <source>
        <dbReference type="ARBA" id="ARBA00022605"/>
    </source>
</evidence>
<evidence type="ECO:0000256" key="10">
    <source>
        <dbReference type="ARBA" id="ARBA00066427"/>
    </source>
</evidence>
<accession>A0A510UIP7</accession>
<comment type="catalytic activity">
    <reaction evidence="7 12 14">
        <text>meso-2,6-diaminopimelate + H(+) = L-lysine + CO2</text>
        <dbReference type="Rhea" id="RHEA:15101"/>
        <dbReference type="ChEBI" id="CHEBI:15378"/>
        <dbReference type="ChEBI" id="CHEBI:16526"/>
        <dbReference type="ChEBI" id="CHEBI:32551"/>
        <dbReference type="ChEBI" id="CHEBI:57791"/>
        <dbReference type="EC" id="4.1.1.20"/>
    </reaction>
</comment>
<keyword evidence="3 12" id="KW-0210">Decarboxylase</keyword>
<feature type="active site" description="Proton donor" evidence="13">
    <location>
        <position position="344"/>
    </location>
</feature>
<feature type="modified residue" description="N6-(pyridoxal phosphate)lysine" evidence="12 13">
    <location>
        <position position="61"/>
    </location>
</feature>
<evidence type="ECO:0000256" key="4">
    <source>
        <dbReference type="ARBA" id="ARBA00022898"/>
    </source>
</evidence>
<evidence type="ECO:0000256" key="11">
    <source>
        <dbReference type="ARBA" id="ARBA00074972"/>
    </source>
</evidence>
<dbReference type="UniPathway" id="UPA00034">
    <property type="reaction ID" value="UER00027"/>
</dbReference>
<protein>
    <recommendedName>
        <fullName evidence="11 12">Diaminopimelate decarboxylase</fullName>
        <shortName evidence="12">DAP decarboxylase</shortName>
        <shortName evidence="12">DAPDC</shortName>
        <ecNumber evidence="10 12">4.1.1.20</ecNumber>
    </recommendedName>
</protein>
<keyword evidence="4 12" id="KW-0663">Pyridoxal phosphate</keyword>
<dbReference type="EC" id="4.1.1.20" evidence="10 12"/>
<dbReference type="SUPFAM" id="SSF50621">
    <property type="entry name" value="Alanine racemase C-terminal domain-like"/>
    <property type="match status" value="1"/>
</dbReference>
<dbReference type="PRINTS" id="PR01179">
    <property type="entry name" value="ODADCRBXLASE"/>
</dbReference>
<organism evidence="17 19">
    <name type="scientific">Aliivibrio fischeri</name>
    <name type="common">Vibrio fischeri</name>
    <dbReference type="NCBI Taxonomy" id="668"/>
    <lineage>
        <taxon>Bacteria</taxon>
        <taxon>Pseudomonadati</taxon>
        <taxon>Pseudomonadota</taxon>
        <taxon>Gammaproteobacteria</taxon>
        <taxon>Vibrionales</taxon>
        <taxon>Vibrionaceae</taxon>
        <taxon>Aliivibrio</taxon>
    </lineage>
</organism>
<evidence type="ECO:0000256" key="14">
    <source>
        <dbReference type="RuleBase" id="RU003738"/>
    </source>
</evidence>
<feature type="binding site" evidence="12">
    <location>
        <position position="278"/>
    </location>
    <ligand>
        <name>substrate</name>
    </ligand>
</feature>
<evidence type="ECO:0000256" key="5">
    <source>
        <dbReference type="ARBA" id="ARBA00023154"/>
    </source>
</evidence>
<feature type="binding site" evidence="12">
    <location>
        <position position="314"/>
    </location>
    <ligand>
        <name>substrate</name>
    </ligand>
</feature>
<evidence type="ECO:0000259" key="16">
    <source>
        <dbReference type="Pfam" id="PF02784"/>
    </source>
</evidence>
<dbReference type="PANTHER" id="PTHR43727:SF2">
    <property type="entry name" value="GROUP IV DECARBOXYLASE"/>
    <property type="match status" value="1"/>
</dbReference>
<keyword evidence="6 12" id="KW-0456">Lyase</keyword>
<reference evidence="17 19" key="1">
    <citation type="submission" date="2019-07" db="EMBL/GenBank/DDBJ databases">
        <title>Whole genome shotgun sequence of Aliivibrio fischeri NBRC 101058.</title>
        <authorList>
            <person name="Hosoyama A."/>
            <person name="Uohara A."/>
            <person name="Ohji S."/>
            <person name="Ichikawa N."/>
        </authorList>
    </citation>
    <scope>NUCLEOTIDE SEQUENCE [LARGE SCALE GENOMIC DNA]</scope>
    <source>
        <strain evidence="17 19">NBRC 101058</strain>
    </source>
</reference>
<comment type="similarity">
    <text evidence="9 12">Belongs to the Orn/Lys/Arg decarboxylase class-II family. LysA subfamily.</text>
</comment>
<proteinExistence type="inferred from homology"/>
<dbReference type="PROSITE" id="PS00878">
    <property type="entry name" value="ODR_DC_2_1"/>
    <property type="match status" value="1"/>
</dbReference>
<dbReference type="EMBL" id="WOBN01000013">
    <property type="protein sequence ID" value="MUK49209.1"/>
    <property type="molecule type" value="Genomic_DNA"/>
</dbReference>
<dbReference type="Gene3D" id="3.20.20.10">
    <property type="entry name" value="Alanine racemase"/>
    <property type="match status" value="1"/>
</dbReference>
<dbReference type="GO" id="GO:0008836">
    <property type="term" value="F:diaminopimelate decarboxylase activity"/>
    <property type="evidence" value="ECO:0007669"/>
    <property type="project" value="UniProtKB-UniRule"/>
</dbReference>